<protein>
    <submittedName>
        <fullName evidence="1">Uncharacterized protein</fullName>
    </submittedName>
</protein>
<dbReference type="InParanoid" id="A0A3P7E1Z8"/>
<proteinExistence type="predicted"/>
<evidence type="ECO:0000313" key="2">
    <source>
        <dbReference type="Proteomes" id="UP000270924"/>
    </source>
</evidence>
<dbReference type="OrthoDB" id="207120at2759"/>
<evidence type="ECO:0000313" key="1">
    <source>
        <dbReference type="EMBL" id="VDM16541.1"/>
    </source>
</evidence>
<dbReference type="EMBL" id="UYWW01009275">
    <property type="protein sequence ID" value="VDM16541.1"/>
    <property type="molecule type" value="Genomic_DNA"/>
</dbReference>
<accession>A0A3P7E1Z8</accession>
<sequence length="60" mass="6995">MTELKPPKPAPKPGRVTVYRALYDYKAQNVSYIVSIKIYKSNEKVIISIFLIFRIVPHFL</sequence>
<dbReference type="Proteomes" id="UP000270924">
    <property type="component" value="Unassembled WGS sequence"/>
</dbReference>
<gene>
    <name evidence="1" type="ORF">WBA_LOCUS9425</name>
</gene>
<name>A0A3P7E1Z8_WUCBA</name>
<keyword evidence="2" id="KW-1185">Reference proteome</keyword>
<reference evidence="1 2" key="1">
    <citation type="submission" date="2018-11" db="EMBL/GenBank/DDBJ databases">
        <authorList>
            <consortium name="Pathogen Informatics"/>
        </authorList>
    </citation>
    <scope>NUCLEOTIDE SEQUENCE [LARGE SCALE GENOMIC DNA]</scope>
</reference>
<dbReference type="AlphaFoldDB" id="A0A3P7E1Z8"/>
<organism evidence="1 2">
    <name type="scientific">Wuchereria bancrofti</name>
    <dbReference type="NCBI Taxonomy" id="6293"/>
    <lineage>
        <taxon>Eukaryota</taxon>
        <taxon>Metazoa</taxon>
        <taxon>Ecdysozoa</taxon>
        <taxon>Nematoda</taxon>
        <taxon>Chromadorea</taxon>
        <taxon>Rhabditida</taxon>
        <taxon>Spirurina</taxon>
        <taxon>Spiruromorpha</taxon>
        <taxon>Filarioidea</taxon>
        <taxon>Onchocercidae</taxon>
        <taxon>Wuchereria</taxon>
    </lineage>
</organism>